<evidence type="ECO:0000313" key="3">
    <source>
        <dbReference type="EMBL" id="RKS71529.1"/>
    </source>
</evidence>
<comment type="caution">
    <text evidence="3">The sequence shown here is derived from an EMBL/GenBank/DDBJ whole genome shotgun (WGS) entry which is preliminary data.</text>
</comment>
<dbReference type="EMBL" id="RBWV01000014">
    <property type="protein sequence ID" value="RKS71529.1"/>
    <property type="molecule type" value="Genomic_DNA"/>
</dbReference>
<evidence type="ECO:0000313" key="4">
    <source>
        <dbReference type="Proteomes" id="UP000281955"/>
    </source>
</evidence>
<protein>
    <submittedName>
        <fullName evidence="3">Uncharacterized protein</fullName>
    </submittedName>
</protein>
<feature type="region of interest" description="Disordered" evidence="1">
    <location>
        <begin position="159"/>
        <end position="179"/>
    </location>
</feature>
<accession>A0A420XM97</accession>
<proteinExistence type="predicted"/>
<evidence type="ECO:0000256" key="1">
    <source>
        <dbReference type="SAM" id="MobiDB-lite"/>
    </source>
</evidence>
<reference evidence="3 4" key="1">
    <citation type="submission" date="2018-10" db="EMBL/GenBank/DDBJ databases">
        <title>Genomic Encyclopedia of Archaeal and Bacterial Type Strains, Phase II (KMG-II): from individual species to whole genera.</title>
        <authorList>
            <person name="Goeker M."/>
        </authorList>
    </citation>
    <scope>NUCLEOTIDE SEQUENCE [LARGE SCALE GENOMIC DNA]</scope>
    <source>
        <strain evidence="3 4">RP-AC37</strain>
    </source>
</reference>
<sequence length="179" mass="19350">MEETVVLGGTSRRQVVVSVALLLAFGVLAVRWGNLYPLFYGVFLAAATVSRWGDRVRLEPEALVVVRKGVRTTYPWDDLLELSWHRGAVTSGPVARTRGTVWDTPGPAAPAQLGSVVLPLWASGGARRLLEDAAREHGVPFTPDLRGVIARGRLPRLPSDAARLRRAATPQQPAEPTSS</sequence>
<name>A0A420XM97_9ACTN</name>
<dbReference type="AlphaFoldDB" id="A0A420XM97"/>
<keyword evidence="2" id="KW-0812">Transmembrane</keyword>
<keyword evidence="2" id="KW-0472">Membrane</keyword>
<feature type="compositionally biased region" description="Polar residues" evidence="1">
    <location>
        <begin position="169"/>
        <end position="179"/>
    </location>
</feature>
<keyword evidence="2" id="KW-1133">Transmembrane helix</keyword>
<dbReference type="RefSeq" id="WP_121194577.1">
    <property type="nucleotide sequence ID" value="NZ_RBWV01000014.1"/>
</dbReference>
<gene>
    <name evidence="3" type="ORF">CLV35_3329</name>
</gene>
<feature type="transmembrane region" description="Helical" evidence="2">
    <location>
        <begin position="15"/>
        <end position="32"/>
    </location>
</feature>
<dbReference type="OrthoDB" id="3404280at2"/>
<organism evidence="3 4">
    <name type="scientific">Motilibacter peucedani</name>
    <dbReference type="NCBI Taxonomy" id="598650"/>
    <lineage>
        <taxon>Bacteria</taxon>
        <taxon>Bacillati</taxon>
        <taxon>Actinomycetota</taxon>
        <taxon>Actinomycetes</taxon>
        <taxon>Motilibacterales</taxon>
        <taxon>Motilibacteraceae</taxon>
        <taxon>Motilibacter</taxon>
    </lineage>
</organism>
<dbReference type="Proteomes" id="UP000281955">
    <property type="component" value="Unassembled WGS sequence"/>
</dbReference>
<evidence type="ECO:0000256" key="2">
    <source>
        <dbReference type="SAM" id="Phobius"/>
    </source>
</evidence>
<dbReference type="InParanoid" id="A0A420XM97"/>
<keyword evidence="4" id="KW-1185">Reference proteome</keyword>